<feature type="domain" description="FHA" evidence="3">
    <location>
        <begin position="20"/>
        <end position="71"/>
    </location>
</feature>
<evidence type="ECO:0000256" key="2">
    <source>
        <dbReference type="SAM" id="MobiDB-lite"/>
    </source>
</evidence>
<keyword evidence="1" id="KW-0175">Coiled coil</keyword>
<dbReference type="PANTHER" id="PTHR18853:SF7">
    <property type="entry name" value="FORKHEAD-ASSOCIATED DOMAIN-CONTAINING PROTEIN 1"/>
    <property type="match status" value="1"/>
</dbReference>
<keyword evidence="5" id="KW-1185">Reference proteome</keyword>
<feature type="coiled-coil region" evidence="1">
    <location>
        <begin position="385"/>
        <end position="412"/>
    </location>
</feature>
<proteinExistence type="predicted"/>
<feature type="coiled-coil region" evidence="1">
    <location>
        <begin position="327"/>
        <end position="361"/>
    </location>
</feature>
<dbReference type="STRING" id="50402.A0A0A0A835"/>
<dbReference type="SUPFAM" id="SSF49879">
    <property type="entry name" value="SMAD/FHA domain"/>
    <property type="match status" value="1"/>
</dbReference>
<dbReference type="SMART" id="SM00240">
    <property type="entry name" value="FHA"/>
    <property type="match status" value="1"/>
</dbReference>
<dbReference type="InterPro" id="IPR052642">
    <property type="entry name" value="CC-FHA_domain"/>
</dbReference>
<gene>
    <name evidence="4" type="ORF">N301_14163</name>
</gene>
<protein>
    <submittedName>
        <fullName evidence="4">Forkhead-associated domain-containing protein 1</fullName>
    </submittedName>
</protein>
<dbReference type="InterPro" id="IPR008984">
    <property type="entry name" value="SMAD_FHA_dom_sf"/>
</dbReference>
<dbReference type="EMBL" id="KL871075">
    <property type="protein sequence ID" value="KGL90067.1"/>
    <property type="molecule type" value="Genomic_DNA"/>
</dbReference>
<dbReference type="Pfam" id="PF00498">
    <property type="entry name" value="FHA"/>
    <property type="match status" value="1"/>
</dbReference>
<accession>A0A0A0A835</accession>
<dbReference type="PANTHER" id="PTHR18853">
    <property type="entry name" value="FORKHEAD-ASSOCIATED DOMAIN-CONTAINING PROTEIN 1-RELATED"/>
    <property type="match status" value="1"/>
</dbReference>
<dbReference type="AlphaFoldDB" id="A0A0A0A835"/>
<evidence type="ECO:0000313" key="5">
    <source>
        <dbReference type="Proteomes" id="UP000053858"/>
    </source>
</evidence>
<dbReference type="Proteomes" id="UP000053858">
    <property type="component" value="Unassembled WGS sequence"/>
</dbReference>
<dbReference type="PROSITE" id="PS50006">
    <property type="entry name" value="FHA_DOMAIN"/>
    <property type="match status" value="1"/>
</dbReference>
<evidence type="ECO:0000259" key="3">
    <source>
        <dbReference type="PROSITE" id="PS50006"/>
    </source>
</evidence>
<feature type="non-terminal residue" evidence="4">
    <location>
        <position position="426"/>
    </location>
</feature>
<reference evidence="5" key="1">
    <citation type="journal article" date="2014" name="Science">
        <title>Comparative genomics reveals insights into avian genome evolution and adaptation.</title>
        <authorList>
            <consortium name="Avian Genome Consortium"/>
            <person name="Zhang G."/>
            <person name="Li C."/>
            <person name="Li Q."/>
            <person name="Li B."/>
            <person name="Larkin D.M."/>
            <person name="Lee C."/>
            <person name="Storz J.F."/>
            <person name="Antunes A."/>
            <person name="Greenwold M.J."/>
            <person name="Meredith R.W."/>
            <person name="Odeen A."/>
            <person name="Cui J."/>
            <person name="Zhou Q."/>
            <person name="Xu L."/>
            <person name="Pan H."/>
            <person name="Wang Z."/>
            <person name="Jin L."/>
            <person name="Zhang P."/>
            <person name="Hu H."/>
            <person name="Yang W."/>
            <person name="Hu J."/>
            <person name="Xiao J."/>
            <person name="Yang Z."/>
            <person name="Liu Y."/>
            <person name="Xie Q."/>
            <person name="Yu H."/>
            <person name="Lian J."/>
            <person name="Wen P."/>
            <person name="Zhang F."/>
            <person name="Li H."/>
            <person name="Zeng Y."/>
            <person name="Xiong Z."/>
            <person name="Liu S."/>
            <person name="Zhou L."/>
            <person name="Huang Z."/>
            <person name="An N."/>
            <person name="Wang J."/>
            <person name="Zheng Q."/>
            <person name="Xiong Y."/>
            <person name="Wang G."/>
            <person name="Wang B."/>
            <person name="Wang J."/>
            <person name="Fan Y."/>
            <person name="da Fonseca R.R."/>
            <person name="Alfaro-Nunez A."/>
            <person name="Schubert M."/>
            <person name="Orlando L."/>
            <person name="Mourier T."/>
            <person name="Howard J.T."/>
            <person name="Ganapathy G."/>
            <person name="Pfenning A."/>
            <person name="Whitney O."/>
            <person name="Rivas M.V."/>
            <person name="Hara E."/>
            <person name="Smith J."/>
            <person name="Farre M."/>
            <person name="Narayan J."/>
            <person name="Slavov G."/>
            <person name="Romanov M.N."/>
            <person name="Borges R."/>
            <person name="Machado J.P."/>
            <person name="Khan I."/>
            <person name="Springer M.S."/>
            <person name="Gatesy J."/>
            <person name="Hoffmann F.G."/>
            <person name="Opazo J.C."/>
            <person name="Hastad O."/>
            <person name="Sawyer R.H."/>
            <person name="Kim H."/>
            <person name="Kim K.W."/>
            <person name="Kim H.J."/>
            <person name="Cho S."/>
            <person name="Li N."/>
            <person name="Huang Y."/>
            <person name="Bruford M.W."/>
            <person name="Zhan X."/>
            <person name="Dixon A."/>
            <person name="Bertelsen M.F."/>
            <person name="Derryberry E."/>
            <person name="Warren W."/>
            <person name="Wilson R.K."/>
            <person name="Li S."/>
            <person name="Ray D.A."/>
            <person name="Green R.E."/>
            <person name="O'Brien S.J."/>
            <person name="Griffin D."/>
            <person name="Johnson W.E."/>
            <person name="Haussler D."/>
            <person name="Ryder O.A."/>
            <person name="Willerslev E."/>
            <person name="Graves G.R."/>
            <person name="Alstrom P."/>
            <person name="Fjeldsa J."/>
            <person name="Mindell D.P."/>
            <person name="Edwards S.V."/>
            <person name="Braun E.L."/>
            <person name="Rahbek C."/>
            <person name="Burt D.W."/>
            <person name="Houde P."/>
            <person name="Zhang Y."/>
            <person name="Yang H."/>
            <person name="Wang J."/>
            <person name="Jarvis E.D."/>
            <person name="Gilbert M.T."/>
            <person name="Wang J."/>
        </authorList>
    </citation>
    <scope>NUCLEOTIDE SEQUENCE [LARGE SCALE GENOMIC DNA]</scope>
</reference>
<dbReference type="InterPro" id="IPR000253">
    <property type="entry name" value="FHA_dom"/>
</dbReference>
<organism evidence="4 5">
    <name type="scientific">Charadrius vociferus</name>
    <name type="common">Killdeer</name>
    <name type="synonym">Aegialitis vocifera</name>
    <dbReference type="NCBI Taxonomy" id="50402"/>
    <lineage>
        <taxon>Eukaryota</taxon>
        <taxon>Metazoa</taxon>
        <taxon>Chordata</taxon>
        <taxon>Craniata</taxon>
        <taxon>Vertebrata</taxon>
        <taxon>Euteleostomi</taxon>
        <taxon>Archelosauria</taxon>
        <taxon>Archosauria</taxon>
        <taxon>Dinosauria</taxon>
        <taxon>Saurischia</taxon>
        <taxon>Theropoda</taxon>
        <taxon>Coelurosauria</taxon>
        <taxon>Aves</taxon>
        <taxon>Neognathae</taxon>
        <taxon>Neoaves</taxon>
        <taxon>Charadriiformes</taxon>
        <taxon>Charadriidae</taxon>
        <taxon>Charadrius</taxon>
    </lineage>
</organism>
<feature type="coiled-coil region" evidence="1">
    <location>
        <begin position="220"/>
        <end position="290"/>
    </location>
</feature>
<dbReference type="Gene3D" id="2.60.200.20">
    <property type="match status" value="1"/>
</dbReference>
<name>A0A0A0A835_CHAVO</name>
<feature type="region of interest" description="Disordered" evidence="2">
    <location>
        <begin position="108"/>
        <end position="129"/>
    </location>
</feature>
<evidence type="ECO:0000313" key="4">
    <source>
        <dbReference type="EMBL" id="KGL90067.1"/>
    </source>
</evidence>
<sequence length="426" mass="46881">MRAFLKSSERCFELKPRTATTIGRHEGADIILQSAGVADSHAALEFTAWDNSFVLQDFNSPHGTFVNGCRVQNAAVKVSPGDILRFGAGGASFQLVVDGAAQVRMGSPGSGAPSMAAHMPHPPLRKPPRSAWARSVATAISLDTFSRSSAMRPVQGGRPRAERSRGAQSPLALLATLLGMQPGVPGARWAVSAHCRLMMAPVICLQGEKLLRLEKEIGRLVGLETEAKQKDAVIRDLQDEIAAMAKTLAQAAARNEVELTQKLLTFDQELGAKTEEIRALREQINSLQKGSSQVFSHSLYERDLEIGRLRKESEKLKREHALAAGLVASLRREIVGKEQKMQQLRQDVEKAKKESREKDNQLAVVSAKCSRIKEEMKHELEEREALACRNRIGELERDLEGLRGEAQKYCAEQESIRNQLAEKAKV</sequence>
<evidence type="ECO:0000256" key="1">
    <source>
        <dbReference type="SAM" id="Coils"/>
    </source>
</evidence>